<sequence length="404" mass="44167">MFLNITEVWDDSREESGADMMKNSYTSQICDRLKQNVAESLDNCQLKGIQTKKRTRELAGIPGARRVKAKLDVVDAITNTSPSHFPSFIGINSLPSNKASIQPVPASAPLFTVAEPAASDVSFVGISGQSLHPNSIGASAKVPIETLDESYGAPIFWALTYPSNHVVEQFRGEMGDIQTSIMDPSSDLGVATFAANSGDLGTNISAHVLSSSSVVNTNVITNPSLISKASLVSRMVLQDLLRGFDTFKGSERDFLQAICCADGRQRVLRTTLPKGKYIAWIVIVFQIKSKTGPFEQGLEHRSDTLQPPYSDAKGKSFYYISKTCSPTTESSIEKNPSSRIDFLASTSAKMVDAIVRGTPPTPLIEYAKRGGEKELLQEADKRAEQERRHTEDEQRNRQEAESRA</sequence>
<feature type="compositionally biased region" description="Basic and acidic residues" evidence="1">
    <location>
        <begin position="366"/>
        <end position="404"/>
    </location>
</feature>
<keyword evidence="3" id="KW-1185">Reference proteome</keyword>
<proteinExistence type="predicted"/>
<reference evidence="2 3" key="1">
    <citation type="submission" date="2020-03" db="EMBL/GenBank/DDBJ databases">
        <title>Draft Genome Sequence of Cudoniella acicularis.</title>
        <authorList>
            <person name="Buettner E."/>
            <person name="Kellner H."/>
        </authorList>
    </citation>
    <scope>NUCLEOTIDE SEQUENCE [LARGE SCALE GENOMIC DNA]</scope>
    <source>
        <strain evidence="2 3">DSM 108380</strain>
    </source>
</reference>
<protein>
    <submittedName>
        <fullName evidence="2">Uncharacterized protein</fullName>
    </submittedName>
</protein>
<dbReference type="Proteomes" id="UP000566819">
    <property type="component" value="Unassembled WGS sequence"/>
</dbReference>
<dbReference type="EMBL" id="JAAMPI010000322">
    <property type="protein sequence ID" value="KAF4632726.1"/>
    <property type="molecule type" value="Genomic_DNA"/>
</dbReference>
<feature type="region of interest" description="Disordered" evidence="1">
    <location>
        <begin position="360"/>
        <end position="404"/>
    </location>
</feature>
<comment type="caution">
    <text evidence="2">The sequence shown here is derived from an EMBL/GenBank/DDBJ whole genome shotgun (WGS) entry which is preliminary data.</text>
</comment>
<dbReference type="OrthoDB" id="5146538at2759"/>
<dbReference type="AlphaFoldDB" id="A0A8H4W414"/>
<organism evidence="2 3">
    <name type="scientific">Cudoniella acicularis</name>
    <dbReference type="NCBI Taxonomy" id="354080"/>
    <lineage>
        <taxon>Eukaryota</taxon>
        <taxon>Fungi</taxon>
        <taxon>Dikarya</taxon>
        <taxon>Ascomycota</taxon>
        <taxon>Pezizomycotina</taxon>
        <taxon>Leotiomycetes</taxon>
        <taxon>Helotiales</taxon>
        <taxon>Tricladiaceae</taxon>
        <taxon>Cudoniella</taxon>
    </lineage>
</organism>
<evidence type="ECO:0000313" key="2">
    <source>
        <dbReference type="EMBL" id="KAF4632726.1"/>
    </source>
</evidence>
<evidence type="ECO:0000313" key="3">
    <source>
        <dbReference type="Proteomes" id="UP000566819"/>
    </source>
</evidence>
<evidence type="ECO:0000256" key="1">
    <source>
        <dbReference type="SAM" id="MobiDB-lite"/>
    </source>
</evidence>
<gene>
    <name evidence="2" type="ORF">G7Y89_g5396</name>
</gene>
<accession>A0A8H4W414</accession>
<name>A0A8H4W414_9HELO</name>